<dbReference type="Proteomes" id="UP000664940">
    <property type="component" value="Unassembled WGS sequence"/>
</dbReference>
<protein>
    <submittedName>
        <fullName evidence="1">Uncharacterized protein</fullName>
    </submittedName>
</protein>
<dbReference type="EMBL" id="JABVXQ010000005">
    <property type="protein sequence ID" value="KAF6109592.1"/>
    <property type="molecule type" value="Genomic_DNA"/>
</dbReference>
<name>A0A834AE05_9CHIR</name>
<evidence type="ECO:0000313" key="2">
    <source>
        <dbReference type="Proteomes" id="UP000664940"/>
    </source>
</evidence>
<evidence type="ECO:0000313" key="1">
    <source>
        <dbReference type="EMBL" id="KAF6109592.1"/>
    </source>
</evidence>
<proteinExistence type="predicted"/>
<accession>A0A834AE05</accession>
<comment type="caution">
    <text evidence="1">The sequence shown here is derived from an EMBL/GenBank/DDBJ whole genome shotgun (WGS) entry which is preliminary data.</text>
</comment>
<reference evidence="1 2" key="1">
    <citation type="journal article" date="2020" name="Nature">
        <title>Six reference-quality genomes reveal evolution of bat adaptations.</title>
        <authorList>
            <person name="Jebb D."/>
            <person name="Huang Z."/>
            <person name="Pippel M."/>
            <person name="Hughes G.M."/>
            <person name="Lavrichenko K."/>
            <person name="Devanna P."/>
            <person name="Winkler S."/>
            <person name="Jermiin L.S."/>
            <person name="Skirmuntt E.C."/>
            <person name="Katzourakis A."/>
            <person name="Burkitt-Gray L."/>
            <person name="Ray D.A."/>
            <person name="Sullivan K.A.M."/>
            <person name="Roscito J.G."/>
            <person name="Kirilenko B.M."/>
            <person name="Davalos L.M."/>
            <person name="Corthals A.P."/>
            <person name="Power M.L."/>
            <person name="Jones G."/>
            <person name="Ransome R.D."/>
            <person name="Dechmann D.K.N."/>
            <person name="Locatelli A.G."/>
            <person name="Puechmaille S.J."/>
            <person name="Fedrigo O."/>
            <person name="Jarvis E.D."/>
            <person name="Hiller M."/>
            <person name="Vernes S.C."/>
            <person name="Myers E.W."/>
            <person name="Teeling E.C."/>
        </authorList>
    </citation>
    <scope>NUCLEOTIDE SEQUENCE [LARGE SCALE GENOMIC DNA]</scope>
    <source>
        <strain evidence="1">Bat1K_MPI-CBG_1</strain>
    </source>
</reference>
<organism evidence="1 2">
    <name type="scientific">Phyllostomus discolor</name>
    <name type="common">pale spear-nosed bat</name>
    <dbReference type="NCBI Taxonomy" id="89673"/>
    <lineage>
        <taxon>Eukaryota</taxon>
        <taxon>Metazoa</taxon>
        <taxon>Chordata</taxon>
        <taxon>Craniata</taxon>
        <taxon>Vertebrata</taxon>
        <taxon>Euteleostomi</taxon>
        <taxon>Mammalia</taxon>
        <taxon>Eutheria</taxon>
        <taxon>Laurasiatheria</taxon>
        <taxon>Chiroptera</taxon>
        <taxon>Yangochiroptera</taxon>
        <taxon>Phyllostomidae</taxon>
        <taxon>Phyllostominae</taxon>
        <taxon>Phyllostomus</taxon>
    </lineage>
</organism>
<gene>
    <name evidence="1" type="ORF">HJG60_010852</name>
</gene>
<dbReference type="AlphaFoldDB" id="A0A834AE05"/>
<sequence>MGLVSLYKLKGASAEIQGPWLPEFACEESQDMVWLDRREEAQGFLNAATLPLHCCGVRNSQSCALPQKDKAELATSDVLRASRSLVSCPLSFHDCARGPITYVFPRIQSWHHPPEPSSYWNQTCCLENEMPHVPASSNTGPDLGAPDVPISSVCSGPSLRGSPAPSWTLQAVFLPRPHPMSCFMATWYRTLLAWPCVAVMCTYVSACVYV</sequence>